<dbReference type="AlphaFoldDB" id="A0A2S9J6U8"/>
<dbReference type="Gene3D" id="3.90.25.10">
    <property type="entry name" value="UDP-galactose 4-epimerase, domain 1"/>
    <property type="match status" value="1"/>
</dbReference>
<dbReference type="InterPro" id="IPR036291">
    <property type="entry name" value="NAD(P)-bd_dom_sf"/>
</dbReference>
<evidence type="ECO:0000259" key="1">
    <source>
        <dbReference type="Pfam" id="PF05368"/>
    </source>
</evidence>
<dbReference type="Gene3D" id="3.40.50.720">
    <property type="entry name" value="NAD(P)-binding Rossmann-like Domain"/>
    <property type="match status" value="1"/>
</dbReference>
<dbReference type="EMBL" id="PVBQ01000003">
    <property type="protein sequence ID" value="PRD48484.1"/>
    <property type="molecule type" value="Genomic_DNA"/>
</dbReference>
<accession>A0A2S9J6U8</accession>
<dbReference type="Proteomes" id="UP000239711">
    <property type="component" value="Unassembled WGS sequence"/>
</dbReference>
<dbReference type="InterPro" id="IPR051604">
    <property type="entry name" value="Ergot_Alk_Oxidoreductase"/>
</dbReference>
<gene>
    <name evidence="2" type="ORF">C5745_04590</name>
</gene>
<feature type="domain" description="NmrA-like" evidence="1">
    <location>
        <begin position="4"/>
        <end position="279"/>
    </location>
</feature>
<reference evidence="2 3" key="1">
    <citation type="submission" date="2018-02" db="EMBL/GenBank/DDBJ databases">
        <title>The draft genome of Sphingobacterium sp. 5JN-11.</title>
        <authorList>
            <person name="Liu L."/>
            <person name="Li L."/>
            <person name="Liang L."/>
            <person name="Zhang X."/>
            <person name="Wang T."/>
        </authorList>
    </citation>
    <scope>NUCLEOTIDE SEQUENCE [LARGE SCALE GENOMIC DNA]</scope>
    <source>
        <strain evidence="2 3">5JN-11</strain>
    </source>
</reference>
<organism evidence="2 3">
    <name type="scientific">Sphingobacterium haloxyli</name>
    <dbReference type="NCBI Taxonomy" id="2100533"/>
    <lineage>
        <taxon>Bacteria</taxon>
        <taxon>Pseudomonadati</taxon>
        <taxon>Bacteroidota</taxon>
        <taxon>Sphingobacteriia</taxon>
        <taxon>Sphingobacteriales</taxon>
        <taxon>Sphingobacteriaceae</taxon>
        <taxon>Sphingobacterium</taxon>
    </lineage>
</organism>
<evidence type="ECO:0000313" key="3">
    <source>
        <dbReference type="Proteomes" id="UP000239711"/>
    </source>
</evidence>
<protein>
    <submittedName>
        <fullName evidence="2">Nucleoside-diphosphate sugar epimerase</fullName>
    </submittedName>
</protein>
<dbReference type="Pfam" id="PF05368">
    <property type="entry name" value="NmrA"/>
    <property type="match status" value="1"/>
</dbReference>
<dbReference type="RefSeq" id="WP_105715805.1">
    <property type="nucleotide sequence ID" value="NZ_PVBQ01000003.1"/>
</dbReference>
<sequence>MNIIVGATGQVGSYLIQELKQQNVPVMALVRNLQKLSDKTVESREVDLFDVEKLMKAFQGGTTAFVLTPENPMSNDVIGDTKRIVENYKAAIQATGIKKVVALSCVGAHINGETGNILMSRILEQGLDELDIERVYIRPSYYFSNWLAYMETVDQHGVLPTFFPEELRIEMHSPIDLAKFAAKVITDTSSSEKRKIYELTGEEKYSSRDVADTFSKVLNKDVTVQSIKRDKWQETLLSVGFTVNAARNLADMTQAVIDNLAVPEYPNNIIKLPTTLTDYLKACTEANS</sequence>
<evidence type="ECO:0000313" key="2">
    <source>
        <dbReference type="EMBL" id="PRD48484.1"/>
    </source>
</evidence>
<dbReference type="OrthoDB" id="112777at2"/>
<dbReference type="PANTHER" id="PTHR43162:SF1">
    <property type="entry name" value="PRESTALK A DIFFERENTIATION PROTEIN A"/>
    <property type="match status" value="1"/>
</dbReference>
<dbReference type="SUPFAM" id="SSF51735">
    <property type="entry name" value="NAD(P)-binding Rossmann-fold domains"/>
    <property type="match status" value="1"/>
</dbReference>
<keyword evidence="3" id="KW-1185">Reference proteome</keyword>
<proteinExistence type="predicted"/>
<dbReference type="PANTHER" id="PTHR43162">
    <property type="match status" value="1"/>
</dbReference>
<dbReference type="InterPro" id="IPR008030">
    <property type="entry name" value="NmrA-like"/>
</dbReference>
<comment type="caution">
    <text evidence="2">The sequence shown here is derived from an EMBL/GenBank/DDBJ whole genome shotgun (WGS) entry which is preliminary data.</text>
</comment>
<name>A0A2S9J6U8_9SPHI</name>